<feature type="region of interest" description="Disordered" evidence="1">
    <location>
        <begin position="1016"/>
        <end position="1047"/>
    </location>
</feature>
<feature type="region of interest" description="Disordered" evidence="1">
    <location>
        <begin position="380"/>
        <end position="625"/>
    </location>
</feature>
<feature type="region of interest" description="Disordered" evidence="1">
    <location>
        <begin position="849"/>
        <end position="879"/>
    </location>
</feature>
<sequence>MAQAPPRRSTRTTHARNTSTSTRAEPQPPLPQGPLMHHRKNQSAVSVTEEVEQGLSLDKSRKLTAPQPKAPTSRLKSTAAPKAPASQAKPTTVPKAPTKPMSTAKARTTKAAAQPKPAPQPRELPELTPRVAEIEAKMANAQVPKGKPKPKLKKVPSVPETPDSVPDAPVEPALLTRPTAVSAAAAKRLGQKVIDRNMEREEENDRHRDVEEDSSEKEFHQDEVENGTGDKLSRIYYYQHLLINDHHDLMLLSLTESTLYWRDMALAIYSGPATFDDFRPRINTWKANIPRSASTSITSRTKSSASRRSVITKASSFTTISSRASTPHVSAKGVPASAGSSRELCHGIRDEDDTEDVEREGASMWNIDGKGVKSAVSIERPASNSTSTPLGPPYTQIPCTSPEVQESRKRSRPDDTHSDSELSEQEHPYEPAEYNDTNPEADYDETHPNANYNEASAEADYDDTNPEAEDAGADPTASSHVDGDDLAVGMDVSTNVDGLEASPDGHPDDETMDQAAEDVQDGEEAVEQDHGVDEGDDGNQGDAHAADGTEQPGVVNEDGSTEEGEQGETLVPAFGQKRTTASMHAKASTPSLHRPSKRARMERPARTGTPAANGDKKPGKPRVSDLPLECRTSDKLFSATLMPTVCLWMGECDQPWNPSDEVIEDVCAKIYPVVFGREYSDLEESERSTLLSIVCERLCGWRNNFGSTAVAALLVLMGGRGLFDDKDRRQFCQQLLVEGAFLYERIVDGKPINIFQGSYFVIVLSCHFQAIQGHVDVPAFKRLTTPQYLPRGAFGLAAAACVRAINMVIQGKMGDINKSLNGIVQAGCSPESGWDGVCKAKRLISAANRKPRVEKKRSSKKVKSTPEFPPPPPFSEANYGSITKDLYESAMREKAQLHVVASWDRAIEHILSSGTAEDDAAEESADDSNDKARRSMFFYLPLQSPPSVPVSSRLVDDPHSQSSTPDKLLMNAADNLEARGVLHKRNRLQIDELLTMSKITDDEIFEAEVKAWEARDNMESTGTDAVDDEGDVIEELPGLERSFKSRV</sequence>
<feature type="compositionally biased region" description="Acidic residues" evidence="1">
    <location>
        <begin position="457"/>
        <end position="472"/>
    </location>
</feature>
<feature type="compositionally biased region" description="Low complexity" evidence="1">
    <location>
        <begin position="76"/>
        <end position="115"/>
    </location>
</feature>
<organism evidence="2 3">
    <name type="scientific">Coniophora puteana (strain RWD-64-598)</name>
    <name type="common">Brown rot fungus</name>
    <dbReference type="NCBI Taxonomy" id="741705"/>
    <lineage>
        <taxon>Eukaryota</taxon>
        <taxon>Fungi</taxon>
        <taxon>Dikarya</taxon>
        <taxon>Basidiomycota</taxon>
        <taxon>Agaricomycotina</taxon>
        <taxon>Agaricomycetes</taxon>
        <taxon>Agaricomycetidae</taxon>
        <taxon>Boletales</taxon>
        <taxon>Coniophorineae</taxon>
        <taxon>Coniophoraceae</taxon>
        <taxon>Coniophora</taxon>
    </lineage>
</organism>
<feature type="compositionally biased region" description="Basic residues" evidence="1">
    <location>
        <begin position="849"/>
        <end position="863"/>
    </location>
</feature>
<feature type="compositionally biased region" description="Acidic residues" evidence="1">
    <location>
        <begin position="510"/>
        <end position="526"/>
    </location>
</feature>
<feature type="region of interest" description="Disordered" evidence="1">
    <location>
        <begin position="325"/>
        <end position="368"/>
    </location>
</feature>
<evidence type="ECO:0000313" key="3">
    <source>
        <dbReference type="Proteomes" id="UP000053558"/>
    </source>
</evidence>
<protein>
    <submittedName>
        <fullName evidence="2">Uncharacterized protein</fullName>
    </submittedName>
</protein>
<dbReference type="GeneID" id="19203810"/>
<feature type="compositionally biased region" description="Polar residues" evidence="1">
    <location>
        <begin position="15"/>
        <end position="24"/>
    </location>
</feature>
<proteinExistence type="predicted"/>
<gene>
    <name evidence="2" type="ORF">CONPUDRAFT_157731</name>
</gene>
<reference evidence="3" key="1">
    <citation type="journal article" date="2012" name="Science">
        <title>The Paleozoic origin of enzymatic lignin decomposition reconstructed from 31 fungal genomes.</title>
        <authorList>
            <person name="Floudas D."/>
            <person name="Binder M."/>
            <person name="Riley R."/>
            <person name="Barry K."/>
            <person name="Blanchette R.A."/>
            <person name="Henrissat B."/>
            <person name="Martinez A.T."/>
            <person name="Otillar R."/>
            <person name="Spatafora J.W."/>
            <person name="Yadav J.S."/>
            <person name="Aerts A."/>
            <person name="Benoit I."/>
            <person name="Boyd A."/>
            <person name="Carlson A."/>
            <person name="Copeland A."/>
            <person name="Coutinho P.M."/>
            <person name="de Vries R.P."/>
            <person name="Ferreira P."/>
            <person name="Findley K."/>
            <person name="Foster B."/>
            <person name="Gaskell J."/>
            <person name="Glotzer D."/>
            <person name="Gorecki P."/>
            <person name="Heitman J."/>
            <person name="Hesse C."/>
            <person name="Hori C."/>
            <person name="Igarashi K."/>
            <person name="Jurgens J.A."/>
            <person name="Kallen N."/>
            <person name="Kersten P."/>
            <person name="Kohler A."/>
            <person name="Kuees U."/>
            <person name="Kumar T.K.A."/>
            <person name="Kuo A."/>
            <person name="LaButti K."/>
            <person name="Larrondo L.F."/>
            <person name="Lindquist E."/>
            <person name="Ling A."/>
            <person name="Lombard V."/>
            <person name="Lucas S."/>
            <person name="Lundell T."/>
            <person name="Martin R."/>
            <person name="McLaughlin D.J."/>
            <person name="Morgenstern I."/>
            <person name="Morin E."/>
            <person name="Murat C."/>
            <person name="Nagy L.G."/>
            <person name="Nolan M."/>
            <person name="Ohm R.A."/>
            <person name="Patyshakuliyeva A."/>
            <person name="Rokas A."/>
            <person name="Ruiz-Duenas F.J."/>
            <person name="Sabat G."/>
            <person name="Salamov A."/>
            <person name="Samejima M."/>
            <person name="Schmutz J."/>
            <person name="Slot J.C."/>
            <person name="St John F."/>
            <person name="Stenlid J."/>
            <person name="Sun H."/>
            <person name="Sun S."/>
            <person name="Syed K."/>
            <person name="Tsang A."/>
            <person name="Wiebenga A."/>
            <person name="Young D."/>
            <person name="Pisabarro A."/>
            <person name="Eastwood D.C."/>
            <person name="Martin F."/>
            <person name="Cullen D."/>
            <person name="Grigoriev I.V."/>
            <person name="Hibbett D.S."/>
        </authorList>
    </citation>
    <scope>NUCLEOTIDE SEQUENCE [LARGE SCALE GENOMIC DNA]</scope>
    <source>
        <strain evidence="3">RWD-64-598 SS2</strain>
    </source>
</reference>
<feature type="region of interest" description="Disordered" evidence="1">
    <location>
        <begin position="139"/>
        <end position="169"/>
    </location>
</feature>
<feature type="compositionally biased region" description="Basic and acidic residues" evidence="1">
    <location>
        <begin position="198"/>
        <end position="223"/>
    </location>
</feature>
<evidence type="ECO:0000313" key="2">
    <source>
        <dbReference type="EMBL" id="EIW76543.1"/>
    </source>
</evidence>
<dbReference type="EMBL" id="JH711585">
    <property type="protein sequence ID" value="EIW76543.1"/>
    <property type="molecule type" value="Genomic_DNA"/>
</dbReference>
<feature type="region of interest" description="Disordered" evidence="1">
    <location>
        <begin position="1"/>
        <end position="125"/>
    </location>
</feature>
<dbReference type="RefSeq" id="XP_007772955.1">
    <property type="nucleotide sequence ID" value="XM_007774765.1"/>
</dbReference>
<accession>A0A5M3MBT4</accession>
<evidence type="ECO:0000256" key="1">
    <source>
        <dbReference type="SAM" id="MobiDB-lite"/>
    </source>
</evidence>
<feature type="region of interest" description="Disordered" evidence="1">
    <location>
        <begin position="946"/>
        <end position="965"/>
    </location>
</feature>
<keyword evidence="3" id="KW-1185">Reference proteome</keyword>
<comment type="caution">
    <text evidence="2">The sequence shown here is derived from an EMBL/GenBank/DDBJ whole genome shotgun (WGS) entry which is preliminary data.</text>
</comment>
<feature type="compositionally biased region" description="Acidic residues" evidence="1">
    <location>
        <begin position="1025"/>
        <end position="1034"/>
    </location>
</feature>
<dbReference type="KEGG" id="cput:CONPUDRAFT_157731"/>
<dbReference type="AlphaFoldDB" id="A0A5M3MBT4"/>
<dbReference type="Proteomes" id="UP000053558">
    <property type="component" value="Unassembled WGS sequence"/>
</dbReference>
<feature type="region of interest" description="Disordered" evidence="1">
    <location>
        <begin position="198"/>
        <end position="226"/>
    </location>
</feature>
<name>A0A5M3MBT4_CONPW</name>
<feature type="compositionally biased region" description="Basic and acidic residues" evidence="1">
    <location>
        <begin position="405"/>
        <end position="430"/>
    </location>
</feature>